<keyword evidence="5 9" id="KW-0371">Homeobox</keyword>
<dbReference type="Gene3D" id="1.10.10.60">
    <property type="entry name" value="Homeodomain-like"/>
    <property type="match status" value="1"/>
</dbReference>
<evidence type="ECO:0000256" key="10">
    <source>
        <dbReference type="RuleBase" id="RU000682"/>
    </source>
</evidence>
<keyword evidence="4 9" id="KW-0238">DNA-binding</keyword>
<dbReference type="PANTHER" id="PTHR45940:SF13">
    <property type="entry name" value="WUSCHEL-RELATED HOMEOBOX 1"/>
    <property type="match status" value="1"/>
</dbReference>
<dbReference type="PANTHER" id="PTHR45940">
    <property type="entry name" value="WUSCHEL-RELATED HOMEOBOX 1-RELATED"/>
    <property type="match status" value="1"/>
</dbReference>
<evidence type="ECO:0000256" key="8">
    <source>
        <dbReference type="ARBA" id="ARBA00024040"/>
    </source>
</evidence>
<dbReference type="InterPro" id="IPR009057">
    <property type="entry name" value="Homeodomain-like_sf"/>
</dbReference>
<evidence type="ECO:0000256" key="3">
    <source>
        <dbReference type="ARBA" id="ARBA00023015"/>
    </source>
</evidence>
<dbReference type="GO" id="GO:0003700">
    <property type="term" value="F:DNA-binding transcription factor activity"/>
    <property type="evidence" value="ECO:0007669"/>
    <property type="project" value="InterPro"/>
</dbReference>
<dbReference type="AlphaFoldDB" id="A0A835JSX0"/>
<comment type="caution">
    <text evidence="13">The sequence shown here is derived from an EMBL/GenBank/DDBJ whole genome shotgun (WGS) entry which is preliminary data.</text>
</comment>
<dbReference type="OrthoDB" id="1932526at2759"/>
<dbReference type="GO" id="GO:0099402">
    <property type="term" value="P:plant organ development"/>
    <property type="evidence" value="ECO:0007669"/>
    <property type="project" value="InterPro"/>
</dbReference>
<keyword evidence="14" id="KW-1185">Reference proteome</keyword>
<evidence type="ECO:0000256" key="6">
    <source>
        <dbReference type="ARBA" id="ARBA00023163"/>
    </source>
</evidence>
<gene>
    <name evidence="13" type="ORF">SADUNF_Sadunf10G0082100</name>
</gene>
<dbReference type="Proteomes" id="UP000657918">
    <property type="component" value="Unassembled WGS sequence"/>
</dbReference>
<dbReference type="SMART" id="SM00389">
    <property type="entry name" value="HOX"/>
    <property type="match status" value="1"/>
</dbReference>
<protein>
    <recommendedName>
        <fullName evidence="12">Homeobox domain-containing protein</fullName>
    </recommendedName>
</protein>
<feature type="compositionally biased region" description="Basic and acidic residues" evidence="11">
    <location>
        <begin position="57"/>
        <end position="66"/>
    </location>
</feature>
<feature type="region of interest" description="Disordered" evidence="11">
    <location>
        <begin position="28"/>
        <end position="67"/>
    </location>
</feature>
<reference evidence="13 14" key="1">
    <citation type="submission" date="2020-10" db="EMBL/GenBank/DDBJ databases">
        <title>Plant Genome Project.</title>
        <authorList>
            <person name="Zhang R.-G."/>
        </authorList>
    </citation>
    <scope>NUCLEOTIDE SEQUENCE [LARGE SCALE GENOMIC DNA]</scope>
    <source>
        <strain evidence="13">FAFU-HL-1</strain>
        <tissue evidence="13">Leaf</tissue>
    </source>
</reference>
<feature type="compositionally biased region" description="Low complexity" evidence="11">
    <location>
        <begin position="28"/>
        <end position="41"/>
    </location>
</feature>
<dbReference type="PROSITE" id="PS50071">
    <property type="entry name" value="HOMEOBOX_2"/>
    <property type="match status" value="1"/>
</dbReference>
<evidence type="ECO:0000256" key="9">
    <source>
        <dbReference type="PROSITE-ProRule" id="PRU00108"/>
    </source>
</evidence>
<evidence type="ECO:0000256" key="4">
    <source>
        <dbReference type="ARBA" id="ARBA00023125"/>
    </source>
</evidence>
<comment type="similarity">
    <text evidence="8">Belongs to the WUS homeobox family.</text>
</comment>
<evidence type="ECO:0000259" key="12">
    <source>
        <dbReference type="PROSITE" id="PS50071"/>
    </source>
</evidence>
<evidence type="ECO:0000256" key="11">
    <source>
        <dbReference type="SAM" id="MobiDB-lite"/>
    </source>
</evidence>
<proteinExistence type="inferred from homology"/>
<evidence type="ECO:0000256" key="2">
    <source>
        <dbReference type="ARBA" id="ARBA00022473"/>
    </source>
</evidence>
<name>A0A835JSX0_9ROSI</name>
<sequence>MWMINGGDNNEPSMDDFFNPKRSTTTLIGTNTTTTPLTYGGLKHHLGKTSEQSRGGKLKEEAEATRNSRWNPTAVQLIALEEKYRCGIQTPTTDQIQQITSQLRRFGKIEGKNVFYWFQNQKARERIKRRRHEVQQIHNNTGHESLNNLKETGPRRTVAGLDQTNNLAPHYSNCCDHVEGPVSVNGAAIAESGTYGWSEFQERGLQQMKSSSLGMHAVWKNMDLSSYSPVHHLTSTVTTAASKILSLEDHSSLFKPAKTTTHANHDDEIREIQTLQLFPLCSDDGNGANGTNDDRNVPIRTIKTTFTPSQFFEFLPLKS</sequence>
<dbReference type="GO" id="GO:0003677">
    <property type="term" value="F:DNA binding"/>
    <property type="evidence" value="ECO:0007669"/>
    <property type="project" value="UniProtKB-UniRule"/>
</dbReference>
<accession>A0A835JSX0</accession>
<keyword evidence="7 9" id="KW-0539">Nucleus</keyword>
<dbReference type="InterPro" id="IPR001356">
    <property type="entry name" value="HD"/>
</dbReference>
<evidence type="ECO:0000313" key="14">
    <source>
        <dbReference type="Proteomes" id="UP000657918"/>
    </source>
</evidence>
<dbReference type="SUPFAM" id="SSF46689">
    <property type="entry name" value="Homeodomain-like"/>
    <property type="match status" value="1"/>
</dbReference>
<keyword evidence="3" id="KW-0805">Transcription regulation</keyword>
<comment type="subcellular location">
    <subcellularLocation>
        <location evidence="1 9 10">Nucleus</location>
    </subcellularLocation>
</comment>
<evidence type="ECO:0000313" key="13">
    <source>
        <dbReference type="EMBL" id="KAF9673998.1"/>
    </source>
</evidence>
<dbReference type="CDD" id="cd00086">
    <property type="entry name" value="homeodomain"/>
    <property type="match status" value="1"/>
</dbReference>
<dbReference type="GO" id="GO:0005634">
    <property type="term" value="C:nucleus"/>
    <property type="evidence" value="ECO:0007669"/>
    <property type="project" value="UniProtKB-SubCell"/>
</dbReference>
<dbReference type="Pfam" id="PF00046">
    <property type="entry name" value="Homeodomain"/>
    <property type="match status" value="1"/>
</dbReference>
<dbReference type="InterPro" id="IPR044555">
    <property type="entry name" value="WUSCHEL-like"/>
</dbReference>
<feature type="DNA-binding region" description="Homeobox" evidence="9">
    <location>
        <begin position="65"/>
        <end position="129"/>
    </location>
</feature>
<keyword evidence="2" id="KW-0217">Developmental protein</keyword>
<evidence type="ECO:0000256" key="5">
    <source>
        <dbReference type="ARBA" id="ARBA00023155"/>
    </source>
</evidence>
<evidence type="ECO:0000256" key="1">
    <source>
        <dbReference type="ARBA" id="ARBA00004123"/>
    </source>
</evidence>
<organism evidence="13 14">
    <name type="scientific">Salix dunnii</name>
    <dbReference type="NCBI Taxonomy" id="1413687"/>
    <lineage>
        <taxon>Eukaryota</taxon>
        <taxon>Viridiplantae</taxon>
        <taxon>Streptophyta</taxon>
        <taxon>Embryophyta</taxon>
        <taxon>Tracheophyta</taxon>
        <taxon>Spermatophyta</taxon>
        <taxon>Magnoliopsida</taxon>
        <taxon>eudicotyledons</taxon>
        <taxon>Gunneridae</taxon>
        <taxon>Pentapetalae</taxon>
        <taxon>rosids</taxon>
        <taxon>fabids</taxon>
        <taxon>Malpighiales</taxon>
        <taxon>Salicaceae</taxon>
        <taxon>Saliceae</taxon>
        <taxon>Salix</taxon>
    </lineage>
</organism>
<dbReference type="EMBL" id="JADGMS010000010">
    <property type="protein sequence ID" value="KAF9673998.1"/>
    <property type="molecule type" value="Genomic_DNA"/>
</dbReference>
<feature type="domain" description="Homeobox" evidence="12">
    <location>
        <begin position="63"/>
        <end position="128"/>
    </location>
</feature>
<evidence type="ECO:0000256" key="7">
    <source>
        <dbReference type="ARBA" id="ARBA00023242"/>
    </source>
</evidence>
<keyword evidence="6" id="KW-0804">Transcription</keyword>